<sequence>MRSAKVTPWAWLHSQALRRPRQSLPVFGFSNNESETSRINPLTNVLPNGCVLPQYSVGTHYLASEQSAQALILKLAGIRHCLHGQSLQLNSCTHSKL</sequence>
<dbReference type="AlphaFoldDB" id="A0A448WL16"/>
<reference evidence="1" key="1">
    <citation type="submission" date="2018-11" db="EMBL/GenBank/DDBJ databases">
        <authorList>
            <consortium name="Pathogen Informatics"/>
        </authorList>
    </citation>
    <scope>NUCLEOTIDE SEQUENCE</scope>
</reference>
<evidence type="ECO:0000313" key="1">
    <source>
        <dbReference type="EMBL" id="VEL14369.1"/>
    </source>
</evidence>
<keyword evidence="2" id="KW-1185">Reference proteome</keyword>
<accession>A0A448WL16</accession>
<dbReference type="EMBL" id="CAAALY010020920">
    <property type="protein sequence ID" value="VEL14369.1"/>
    <property type="molecule type" value="Genomic_DNA"/>
</dbReference>
<gene>
    <name evidence="1" type="ORF">PXEA_LOCUS7809</name>
</gene>
<name>A0A448WL16_9PLAT</name>
<comment type="caution">
    <text evidence="1">The sequence shown here is derived from an EMBL/GenBank/DDBJ whole genome shotgun (WGS) entry which is preliminary data.</text>
</comment>
<dbReference type="Proteomes" id="UP000784294">
    <property type="component" value="Unassembled WGS sequence"/>
</dbReference>
<organism evidence="1 2">
    <name type="scientific">Protopolystoma xenopodis</name>
    <dbReference type="NCBI Taxonomy" id="117903"/>
    <lineage>
        <taxon>Eukaryota</taxon>
        <taxon>Metazoa</taxon>
        <taxon>Spiralia</taxon>
        <taxon>Lophotrochozoa</taxon>
        <taxon>Platyhelminthes</taxon>
        <taxon>Monogenea</taxon>
        <taxon>Polyopisthocotylea</taxon>
        <taxon>Polystomatidea</taxon>
        <taxon>Polystomatidae</taxon>
        <taxon>Protopolystoma</taxon>
    </lineage>
</organism>
<evidence type="ECO:0000313" key="2">
    <source>
        <dbReference type="Proteomes" id="UP000784294"/>
    </source>
</evidence>
<proteinExistence type="predicted"/>
<protein>
    <submittedName>
        <fullName evidence="1">Uncharacterized protein</fullName>
    </submittedName>
</protein>